<reference evidence="2" key="1">
    <citation type="submission" date="2020-01" db="EMBL/GenBank/DDBJ databases">
        <authorList>
            <person name="Chen W.-M."/>
        </authorList>
    </citation>
    <scope>NUCLEOTIDE SEQUENCE</scope>
    <source>
        <strain evidence="2">CYK-10</strain>
    </source>
</reference>
<dbReference type="RefSeq" id="WP_168775553.1">
    <property type="nucleotide sequence ID" value="NZ_JAABNR010000013.1"/>
</dbReference>
<dbReference type="InterPro" id="IPR029021">
    <property type="entry name" value="Prot-tyrosine_phosphatase-like"/>
</dbReference>
<dbReference type="Proteomes" id="UP001193501">
    <property type="component" value="Unassembled WGS sequence"/>
</dbReference>
<dbReference type="Gene3D" id="3.90.190.10">
    <property type="entry name" value="Protein tyrosine phosphatase superfamily"/>
    <property type="match status" value="1"/>
</dbReference>
<evidence type="ECO:0000313" key="3">
    <source>
        <dbReference type="Proteomes" id="UP001193501"/>
    </source>
</evidence>
<evidence type="ECO:0000259" key="1">
    <source>
        <dbReference type="PROSITE" id="PS50056"/>
    </source>
</evidence>
<proteinExistence type="predicted"/>
<sequence length="228" mass="26229">MGLRERFLDWQRQLTAAYGSDISTPAARRAAWWHFQLMDHAFLRVLWSNLHQIAPGVWRSNQPSPGRLATWARRLGLKTVINLRGRPQEGFFLFEQEATERLGLTRIDLSFSARRAPHGWQLVELVDLLTGLQKPVLIHCKSGADRTGLAAAIYLLAVEGKSLQEAMGQLSLRYLHLRRSKTGIMDEILLCYGEEARGRSFRQWAEEDYDRLRITESFKRRLGGAPRF</sequence>
<comment type="caution">
    <text evidence="2">The sequence shown here is derived from an EMBL/GenBank/DDBJ whole genome shotgun (WGS) entry which is preliminary data.</text>
</comment>
<dbReference type="EMBL" id="JAABNR010000013">
    <property type="protein sequence ID" value="NBZ88737.1"/>
    <property type="molecule type" value="Genomic_DNA"/>
</dbReference>
<accession>A0AAE4YA01</accession>
<dbReference type="AlphaFoldDB" id="A0AAE4YA01"/>
<organism evidence="2 3">
    <name type="scientific">Stagnihabitans tardus</name>
    <dbReference type="NCBI Taxonomy" id="2699202"/>
    <lineage>
        <taxon>Bacteria</taxon>
        <taxon>Pseudomonadati</taxon>
        <taxon>Pseudomonadota</taxon>
        <taxon>Alphaproteobacteria</taxon>
        <taxon>Rhodobacterales</taxon>
        <taxon>Paracoccaceae</taxon>
        <taxon>Stagnihabitans</taxon>
    </lineage>
</organism>
<name>A0AAE4YA01_9RHOB</name>
<feature type="domain" description="Tyrosine specific protein phosphatases" evidence="1">
    <location>
        <begin position="120"/>
        <end position="185"/>
    </location>
</feature>
<dbReference type="SUPFAM" id="SSF52799">
    <property type="entry name" value="(Phosphotyrosine protein) phosphatases II"/>
    <property type="match status" value="1"/>
</dbReference>
<dbReference type="Pfam" id="PF22741">
    <property type="entry name" value="PTP-NADK"/>
    <property type="match status" value="1"/>
</dbReference>
<dbReference type="InterPro" id="IPR016130">
    <property type="entry name" value="Tyr_Pase_AS"/>
</dbReference>
<protein>
    <submittedName>
        <fullName evidence="2">Protein tyrosine phosphatase</fullName>
    </submittedName>
</protein>
<keyword evidence="3" id="KW-1185">Reference proteome</keyword>
<dbReference type="PROSITE" id="PS50056">
    <property type="entry name" value="TYR_PHOSPHATASE_2"/>
    <property type="match status" value="1"/>
</dbReference>
<evidence type="ECO:0000313" key="2">
    <source>
        <dbReference type="EMBL" id="NBZ88737.1"/>
    </source>
</evidence>
<gene>
    <name evidence="2" type="ORF">GV832_14185</name>
</gene>
<dbReference type="PROSITE" id="PS00383">
    <property type="entry name" value="TYR_PHOSPHATASE_1"/>
    <property type="match status" value="1"/>
</dbReference>
<dbReference type="InterPro" id="IPR000387">
    <property type="entry name" value="Tyr_Pase_dom"/>
</dbReference>
<dbReference type="InterPro" id="IPR055214">
    <property type="entry name" value="PTP-NADK"/>
</dbReference>